<sequence length="49" mass="5675">HVYPKGKLTHLSQRETDTSIQRENCHIYPKGKTDTSIQGKLTHLSQREN</sequence>
<evidence type="ECO:0000313" key="2">
    <source>
        <dbReference type="EMBL" id="ESO84718.1"/>
    </source>
</evidence>
<dbReference type="KEGG" id="lgi:LOTGIDRAFT_146277"/>
<name>V3Z2A3_LOTGI</name>
<dbReference type="CTD" id="20235091"/>
<reference evidence="2 3" key="1">
    <citation type="journal article" date="2013" name="Nature">
        <title>Insights into bilaterian evolution from three spiralian genomes.</title>
        <authorList>
            <person name="Simakov O."/>
            <person name="Marletaz F."/>
            <person name="Cho S.J."/>
            <person name="Edsinger-Gonzales E."/>
            <person name="Havlak P."/>
            <person name="Hellsten U."/>
            <person name="Kuo D.H."/>
            <person name="Larsson T."/>
            <person name="Lv J."/>
            <person name="Arendt D."/>
            <person name="Savage R."/>
            <person name="Osoegawa K."/>
            <person name="de Jong P."/>
            <person name="Grimwood J."/>
            <person name="Chapman J.A."/>
            <person name="Shapiro H."/>
            <person name="Aerts A."/>
            <person name="Otillar R.P."/>
            <person name="Terry A.Y."/>
            <person name="Boore J.L."/>
            <person name="Grigoriev I.V."/>
            <person name="Lindberg D.R."/>
            <person name="Seaver E.C."/>
            <person name="Weisblat D.A."/>
            <person name="Putnam N.H."/>
            <person name="Rokhsar D.S."/>
        </authorList>
    </citation>
    <scope>NUCLEOTIDE SEQUENCE [LARGE SCALE GENOMIC DNA]</scope>
</reference>
<proteinExistence type="predicted"/>
<feature type="region of interest" description="Disordered" evidence="1">
    <location>
        <begin position="1"/>
        <end position="20"/>
    </location>
</feature>
<protein>
    <submittedName>
        <fullName evidence="2">Uncharacterized protein</fullName>
    </submittedName>
</protein>
<feature type="non-terminal residue" evidence="2">
    <location>
        <position position="1"/>
    </location>
</feature>
<accession>V3Z2A3</accession>
<dbReference type="EMBL" id="KB203413">
    <property type="protein sequence ID" value="ESO84718.1"/>
    <property type="molecule type" value="Genomic_DNA"/>
</dbReference>
<dbReference type="Proteomes" id="UP000030746">
    <property type="component" value="Unassembled WGS sequence"/>
</dbReference>
<dbReference type="GeneID" id="20235091"/>
<keyword evidence="3" id="KW-1185">Reference proteome</keyword>
<organism evidence="2 3">
    <name type="scientific">Lottia gigantea</name>
    <name type="common">Giant owl limpet</name>
    <dbReference type="NCBI Taxonomy" id="225164"/>
    <lineage>
        <taxon>Eukaryota</taxon>
        <taxon>Metazoa</taxon>
        <taxon>Spiralia</taxon>
        <taxon>Lophotrochozoa</taxon>
        <taxon>Mollusca</taxon>
        <taxon>Gastropoda</taxon>
        <taxon>Patellogastropoda</taxon>
        <taxon>Lottioidea</taxon>
        <taxon>Lottiidae</taxon>
        <taxon>Lottia</taxon>
    </lineage>
</organism>
<dbReference type="RefSeq" id="XP_009064594.1">
    <property type="nucleotide sequence ID" value="XM_009066346.1"/>
</dbReference>
<gene>
    <name evidence="2" type="ORF">LOTGIDRAFT_146277</name>
</gene>
<dbReference type="AlphaFoldDB" id="V3Z2A3"/>
<evidence type="ECO:0000256" key="1">
    <source>
        <dbReference type="SAM" id="MobiDB-lite"/>
    </source>
</evidence>
<dbReference type="HOGENOM" id="CLU_3147465_0_0_1"/>
<evidence type="ECO:0000313" key="3">
    <source>
        <dbReference type="Proteomes" id="UP000030746"/>
    </source>
</evidence>